<dbReference type="EMBL" id="FWEW01001046">
    <property type="protein sequence ID" value="SLM36324.1"/>
    <property type="molecule type" value="Genomic_DNA"/>
</dbReference>
<dbReference type="Proteomes" id="UP000192927">
    <property type="component" value="Unassembled WGS sequence"/>
</dbReference>
<protein>
    <submittedName>
        <fullName evidence="2">Uncharacterized protein</fullName>
    </submittedName>
</protein>
<evidence type="ECO:0000313" key="2">
    <source>
        <dbReference type="EMBL" id="SLM36324.1"/>
    </source>
</evidence>
<evidence type="ECO:0000313" key="3">
    <source>
        <dbReference type="Proteomes" id="UP000192927"/>
    </source>
</evidence>
<organism evidence="2 3">
    <name type="scientific">Lasallia pustulata</name>
    <dbReference type="NCBI Taxonomy" id="136370"/>
    <lineage>
        <taxon>Eukaryota</taxon>
        <taxon>Fungi</taxon>
        <taxon>Dikarya</taxon>
        <taxon>Ascomycota</taxon>
        <taxon>Pezizomycotina</taxon>
        <taxon>Lecanoromycetes</taxon>
        <taxon>OSLEUM clade</taxon>
        <taxon>Umbilicariomycetidae</taxon>
        <taxon>Umbilicariales</taxon>
        <taxon>Umbilicariaceae</taxon>
        <taxon>Lasallia</taxon>
    </lineage>
</organism>
<feature type="region of interest" description="Disordered" evidence="1">
    <location>
        <begin position="70"/>
        <end position="153"/>
    </location>
</feature>
<dbReference type="AlphaFoldDB" id="A0A1W5CZM2"/>
<proteinExistence type="predicted"/>
<accession>A0A1W5CZM2</accession>
<evidence type="ECO:0000256" key="1">
    <source>
        <dbReference type="SAM" id="MobiDB-lite"/>
    </source>
</evidence>
<feature type="compositionally biased region" description="Basic and acidic residues" evidence="1">
    <location>
        <begin position="118"/>
        <end position="131"/>
    </location>
</feature>
<sequence length="153" mass="15373">MSFLYKISTGSARVARITPRLPLASRVPFSVSAPAAKSALDPVKDALKAVDRTVSDAAVKGIETGEQVSQATKEAVGNNASKAAGAASETAGEATGTAKSMAGRAKGSAETMSGETEGSAKEMMGEAKGKAQEVAGQAKGKAAELKGEVKSKM</sequence>
<keyword evidence="3" id="KW-1185">Reference proteome</keyword>
<dbReference type="Gene3D" id="1.20.120.20">
    <property type="entry name" value="Apolipoprotein"/>
    <property type="match status" value="1"/>
</dbReference>
<name>A0A1W5CZM2_9LECA</name>
<reference evidence="3" key="1">
    <citation type="submission" date="2017-03" db="EMBL/GenBank/DDBJ databases">
        <authorList>
            <person name="Sharma R."/>
            <person name="Thines M."/>
        </authorList>
    </citation>
    <scope>NUCLEOTIDE SEQUENCE [LARGE SCALE GENOMIC DNA]</scope>
</reference>
<feature type="compositionally biased region" description="Basic and acidic residues" evidence="1">
    <location>
        <begin position="141"/>
        <end position="153"/>
    </location>
</feature>
<feature type="compositionally biased region" description="Low complexity" evidence="1">
    <location>
        <begin position="80"/>
        <end position="100"/>
    </location>
</feature>